<keyword evidence="6" id="KW-1185">Reference proteome</keyword>
<accession>A0A5C6BTM8</accession>
<dbReference type="Proteomes" id="UP000320735">
    <property type="component" value="Unassembled WGS sequence"/>
</dbReference>
<organism evidence="5 6">
    <name type="scientific">Symmachiella macrocystis</name>
    <dbReference type="NCBI Taxonomy" id="2527985"/>
    <lineage>
        <taxon>Bacteria</taxon>
        <taxon>Pseudomonadati</taxon>
        <taxon>Planctomycetota</taxon>
        <taxon>Planctomycetia</taxon>
        <taxon>Planctomycetales</taxon>
        <taxon>Planctomycetaceae</taxon>
        <taxon>Symmachiella</taxon>
    </lineage>
</organism>
<evidence type="ECO:0000313" key="5">
    <source>
        <dbReference type="EMBL" id="TWU14536.1"/>
    </source>
</evidence>
<evidence type="ECO:0000256" key="2">
    <source>
        <dbReference type="ARBA" id="ARBA00023125"/>
    </source>
</evidence>
<dbReference type="SUPFAM" id="SSF56349">
    <property type="entry name" value="DNA breaking-rejoining enzymes"/>
    <property type="match status" value="1"/>
</dbReference>
<dbReference type="AlphaFoldDB" id="A0A5C6BTM8"/>
<dbReference type="OrthoDB" id="262002at2"/>
<sequence>MATIRTKSTGSKAVQVVLGDGSRRAIGIGKPSKKDAESYCQYIGKIEAAALSGTGIEPATAKWVASTKPNVRKRLEELSLIEPAPDSEEVGTVSVVSLVQRYLAELDVKPRTVSRYRNQTAFLRDHFAECEDITELTAGDGERFLKSLRREKKKNGESLAQNYIHKILKTSRQVFAFAVANELMQINPLAGISVPEQVDEDRDFEITPEMTVKILDAANPKYRLIIALARYGGLR</sequence>
<dbReference type="InterPro" id="IPR011010">
    <property type="entry name" value="DNA_brk_join_enz"/>
</dbReference>
<dbReference type="EMBL" id="SJPP01000001">
    <property type="protein sequence ID" value="TWU14536.1"/>
    <property type="molecule type" value="Genomic_DNA"/>
</dbReference>
<comment type="caution">
    <text evidence="5">The sequence shown here is derived from an EMBL/GenBank/DDBJ whole genome shotgun (WGS) entry which is preliminary data.</text>
</comment>
<dbReference type="InterPro" id="IPR044068">
    <property type="entry name" value="CB"/>
</dbReference>
<keyword evidence="1" id="KW-0229">DNA integration</keyword>
<keyword evidence="2 3" id="KW-0238">DNA-binding</keyword>
<dbReference type="GO" id="GO:0003677">
    <property type="term" value="F:DNA binding"/>
    <property type="evidence" value="ECO:0007669"/>
    <property type="project" value="UniProtKB-UniRule"/>
</dbReference>
<evidence type="ECO:0000256" key="3">
    <source>
        <dbReference type="PROSITE-ProRule" id="PRU01248"/>
    </source>
</evidence>
<dbReference type="InterPro" id="IPR010998">
    <property type="entry name" value="Integrase_recombinase_N"/>
</dbReference>
<evidence type="ECO:0000259" key="4">
    <source>
        <dbReference type="PROSITE" id="PS51900"/>
    </source>
</evidence>
<dbReference type="Gene3D" id="1.10.150.130">
    <property type="match status" value="1"/>
</dbReference>
<dbReference type="RefSeq" id="WP_146371832.1">
    <property type="nucleotide sequence ID" value="NZ_SJPP01000001.1"/>
</dbReference>
<evidence type="ECO:0000313" key="6">
    <source>
        <dbReference type="Proteomes" id="UP000320735"/>
    </source>
</evidence>
<proteinExistence type="predicted"/>
<gene>
    <name evidence="5" type="ORF">CA54_34030</name>
</gene>
<protein>
    <recommendedName>
        <fullName evidence="4">Core-binding (CB) domain-containing protein</fullName>
    </recommendedName>
</protein>
<dbReference type="GO" id="GO:0015074">
    <property type="term" value="P:DNA integration"/>
    <property type="evidence" value="ECO:0007669"/>
    <property type="project" value="UniProtKB-KW"/>
</dbReference>
<name>A0A5C6BTM8_9PLAN</name>
<evidence type="ECO:0000256" key="1">
    <source>
        <dbReference type="ARBA" id="ARBA00022908"/>
    </source>
</evidence>
<feature type="domain" description="Core-binding (CB)" evidence="4">
    <location>
        <begin position="93"/>
        <end position="179"/>
    </location>
</feature>
<dbReference type="PROSITE" id="PS51900">
    <property type="entry name" value="CB"/>
    <property type="match status" value="1"/>
</dbReference>
<reference evidence="5 6" key="1">
    <citation type="submission" date="2019-02" db="EMBL/GenBank/DDBJ databases">
        <title>Deep-cultivation of Planctomycetes and their phenomic and genomic characterization uncovers novel biology.</title>
        <authorList>
            <person name="Wiegand S."/>
            <person name="Jogler M."/>
            <person name="Boedeker C."/>
            <person name="Pinto D."/>
            <person name="Vollmers J."/>
            <person name="Rivas-Marin E."/>
            <person name="Kohn T."/>
            <person name="Peeters S.H."/>
            <person name="Heuer A."/>
            <person name="Rast P."/>
            <person name="Oberbeckmann S."/>
            <person name="Bunk B."/>
            <person name="Jeske O."/>
            <person name="Meyerdierks A."/>
            <person name="Storesund J.E."/>
            <person name="Kallscheuer N."/>
            <person name="Luecker S."/>
            <person name="Lage O.M."/>
            <person name="Pohl T."/>
            <person name="Merkel B.J."/>
            <person name="Hornburger P."/>
            <person name="Mueller R.-W."/>
            <person name="Bruemmer F."/>
            <person name="Labrenz M."/>
            <person name="Spormann A.M."/>
            <person name="Op Den Camp H."/>
            <person name="Overmann J."/>
            <person name="Amann R."/>
            <person name="Jetten M.S.M."/>
            <person name="Mascher T."/>
            <person name="Medema M.H."/>
            <person name="Devos D.P."/>
            <person name="Kaster A.-K."/>
            <person name="Ovreas L."/>
            <person name="Rohde M."/>
            <person name="Galperin M.Y."/>
            <person name="Jogler C."/>
        </authorList>
    </citation>
    <scope>NUCLEOTIDE SEQUENCE [LARGE SCALE GENOMIC DNA]</scope>
    <source>
        <strain evidence="5 6">CA54</strain>
    </source>
</reference>